<keyword evidence="8" id="KW-1185">Reference proteome</keyword>
<dbReference type="Gene3D" id="3.20.20.60">
    <property type="entry name" value="Phosphoenolpyruvate-binding domains"/>
    <property type="match status" value="1"/>
</dbReference>
<feature type="binding site" evidence="5">
    <location>
        <position position="148"/>
    </location>
    <ligand>
        <name>Mg(2+)</name>
        <dbReference type="ChEBI" id="CHEBI:18420"/>
    </ligand>
</feature>
<gene>
    <name evidence="7" type="ORF">AJ79_09139</name>
</gene>
<keyword evidence="3 5" id="KW-0460">Magnesium</keyword>
<comment type="cofactor">
    <cofactor evidence="1">
        <name>Mg(2+)</name>
        <dbReference type="ChEBI" id="CHEBI:18420"/>
    </cofactor>
</comment>
<dbReference type="PIRSF" id="PIRSF015582">
    <property type="entry name" value="Cit_lyase_B"/>
    <property type="match status" value="1"/>
</dbReference>
<accession>A0A2B7WM74</accession>
<dbReference type="Pfam" id="PF03328">
    <property type="entry name" value="HpcH_HpaI"/>
    <property type="match status" value="1"/>
</dbReference>
<dbReference type="InterPro" id="IPR040442">
    <property type="entry name" value="Pyrv_kinase-like_dom_sf"/>
</dbReference>
<evidence type="ECO:0000256" key="3">
    <source>
        <dbReference type="ARBA" id="ARBA00022842"/>
    </source>
</evidence>
<evidence type="ECO:0000256" key="2">
    <source>
        <dbReference type="ARBA" id="ARBA00022723"/>
    </source>
</evidence>
<organism evidence="7 8">
    <name type="scientific">Helicocarpus griseus UAMH5409</name>
    <dbReference type="NCBI Taxonomy" id="1447875"/>
    <lineage>
        <taxon>Eukaryota</taxon>
        <taxon>Fungi</taxon>
        <taxon>Dikarya</taxon>
        <taxon>Ascomycota</taxon>
        <taxon>Pezizomycotina</taxon>
        <taxon>Eurotiomycetes</taxon>
        <taxon>Eurotiomycetidae</taxon>
        <taxon>Onygenales</taxon>
        <taxon>Ajellomycetaceae</taxon>
        <taxon>Helicocarpus</taxon>
    </lineage>
</organism>
<proteinExistence type="predicted"/>
<evidence type="ECO:0000313" key="7">
    <source>
        <dbReference type="EMBL" id="PGG97629.1"/>
    </source>
</evidence>
<dbReference type="SUPFAM" id="SSF51621">
    <property type="entry name" value="Phosphoenolpyruvate/pyruvate domain"/>
    <property type="match status" value="1"/>
</dbReference>
<feature type="domain" description="HpcH/HpaI aldolase/citrate lyase" evidence="6">
    <location>
        <begin position="12"/>
        <end position="263"/>
    </location>
</feature>
<dbReference type="PANTHER" id="PTHR32308">
    <property type="entry name" value="LYASE BETA SUBUNIT, PUTATIVE (AFU_ORTHOLOGUE AFUA_4G13030)-RELATED"/>
    <property type="match status" value="1"/>
</dbReference>
<keyword evidence="2 5" id="KW-0479">Metal-binding</keyword>
<dbReference type="EMBL" id="PDNB01000243">
    <property type="protein sequence ID" value="PGG97629.1"/>
    <property type="molecule type" value="Genomic_DNA"/>
</dbReference>
<dbReference type="InterPro" id="IPR015813">
    <property type="entry name" value="Pyrv/PenolPyrv_kinase-like_dom"/>
</dbReference>
<dbReference type="FunFam" id="3.20.20.60:FF:000023">
    <property type="entry name" value="CitE, Citrate lyase beta subunit"/>
    <property type="match status" value="1"/>
</dbReference>
<evidence type="ECO:0000256" key="1">
    <source>
        <dbReference type="ARBA" id="ARBA00001946"/>
    </source>
</evidence>
<evidence type="ECO:0000313" key="8">
    <source>
        <dbReference type="Proteomes" id="UP000223968"/>
    </source>
</evidence>
<dbReference type="STRING" id="1447875.A0A2B7WM74"/>
<feature type="binding site" evidence="4">
    <location>
        <position position="74"/>
    </location>
    <ligand>
        <name>substrate</name>
    </ligand>
</feature>
<dbReference type="PANTHER" id="PTHR32308:SF0">
    <property type="entry name" value="HPCH_HPAI ALDOLASE_CITRATE LYASE DOMAIN-CONTAINING PROTEIN"/>
    <property type="match status" value="1"/>
</dbReference>
<feature type="binding site" evidence="5">
    <location>
        <position position="194"/>
    </location>
    <ligand>
        <name>Mg(2+)</name>
        <dbReference type="ChEBI" id="CHEBI:18420"/>
    </ligand>
</feature>
<dbReference type="InterPro" id="IPR005000">
    <property type="entry name" value="Aldolase/citrate-lyase_domain"/>
</dbReference>
<evidence type="ECO:0000256" key="4">
    <source>
        <dbReference type="PIRSR" id="PIRSR015582-1"/>
    </source>
</evidence>
<dbReference type="InterPro" id="IPR011206">
    <property type="entry name" value="Citrate_lyase_beta/mcl1/mcl2"/>
</dbReference>
<protein>
    <recommendedName>
        <fullName evidence="6">HpcH/HpaI aldolase/citrate lyase domain-containing protein</fullName>
    </recommendedName>
</protein>
<evidence type="ECO:0000256" key="5">
    <source>
        <dbReference type="PIRSR" id="PIRSR015582-2"/>
    </source>
</evidence>
<name>A0A2B7WM74_9EURO</name>
<dbReference type="OrthoDB" id="1773at2759"/>
<dbReference type="GO" id="GO:0006107">
    <property type="term" value="P:oxaloacetate metabolic process"/>
    <property type="evidence" value="ECO:0007669"/>
    <property type="project" value="TreeGrafter"/>
</dbReference>
<dbReference type="Proteomes" id="UP000223968">
    <property type="component" value="Unassembled WGS sequence"/>
</dbReference>
<reference evidence="7 8" key="1">
    <citation type="submission" date="2017-10" db="EMBL/GenBank/DDBJ databases">
        <title>Comparative genomics in systemic dimorphic fungi from Ajellomycetaceae.</title>
        <authorList>
            <person name="Munoz J.F."/>
            <person name="Mcewen J.G."/>
            <person name="Clay O.K."/>
            <person name="Cuomo C.A."/>
        </authorList>
    </citation>
    <scope>NUCLEOTIDE SEQUENCE [LARGE SCALE GENOMIC DNA]</scope>
    <source>
        <strain evidence="7 8">UAMH5409</strain>
    </source>
</reference>
<sequence>MATTATSNILRRALLYVPGSSQRMLDKSRSLTADCVAYDLEDSVTPTKKAEARALIRNAIDQPQPSGVKERAVRINSVSSGLALADLTEVLQSPNLTTLVLPKVDTPSDLHFITDVITHTRTTAKPTHANPDPSTTLSRPITLIALVESAKSILNLPQICSAIPSDPSPSPSPFSPSSTSTPTTLSGLIFAAADFSRDLSITQTPSLSEFLYARSAITTAARAYNLPSTIDLVCTDFKNPAVLEEEALNGKRMGFNGKQCIHPSQVETVQGVFSPEEKEMEWAVRVVVADAKAAESGRGAWALDGLMIDVPVVERARGIVRRAELCGIDVAALRERFGGEEPQ</sequence>
<evidence type="ECO:0000259" key="6">
    <source>
        <dbReference type="Pfam" id="PF03328"/>
    </source>
</evidence>
<dbReference type="GO" id="GO:0000287">
    <property type="term" value="F:magnesium ion binding"/>
    <property type="evidence" value="ECO:0007669"/>
    <property type="project" value="TreeGrafter"/>
</dbReference>
<dbReference type="AlphaFoldDB" id="A0A2B7WM74"/>
<dbReference type="GO" id="GO:0003824">
    <property type="term" value="F:catalytic activity"/>
    <property type="evidence" value="ECO:0007669"/>
    <property type="project" value="InterPro"/>
</dbReference>
<feature type="binding site" evidence="4">
    <location>
        <position position="148"/>
    </location>
    <ligand>
        <name>substrate</name>
    </ligand>
</feature>
<comment type="caution">
    <text evidence="7">The sequence shown here is derived from an EMBL/GenBank/DDBJ whole genome shotgun (WGS) entry which is preliminary data.</text>
</comment>